<evidence type="ECO:0000259" key="6">
    <source>
        <dbReference type="Pfam" id="PF04719"/>
    </source>
</evidence>
<evidence type="ECO:0000256" key="1">
    <source>
        <dbReference type="ARBA" id="ARBA00004123"/>
    </source>
</evidence>
<dbReference type="FunFam" id="1.10.20.10:FF:000025">
    <property type="entry name" value="Transcription initiation factor TFIID subunit 11"/>
    <property type="match status" value="1"/>
</dbReference>
<dbReference type="InterPro" id="IPR006809">
    <property type="entry name" value="TAFII28_dom"/>
</dbReference>
<dbReference type="Proteomes" id="UP000694387">
    <property type="component" value="Chromosome 10"/>
</dbReference>
<dbReference type="GO" id="GO:0046982">
    <property type="term" value="F:protein heterodimerization activity"/>
    <property type="evidence" value="ECO:0007669"/>
    <property type="project" value="InterPro"/>
</dbReference>
<dbReference type="InterPro" id="IPR009072">
    <property type="entry name" value="Histone-fold"/>
</dbReference>
<protein>
    <recommendedName>
        <fullName evidence="6">TAFII28-like protein domain-containing protein</fullName>
    </recommendedName>
</protein>
<dbReference type="PANTHER" id="PTHR13218">
    <property type="entry name" value="TRANSCRIPTION INITIATION FACTOR TFIID SUBUNIT 11-RELATED"/>
    <property type="match status" value="1"/>
</dbReference>
<comment type="similarity">
    <text evidence="2">Belongs to the TAF11 family.</text>
</comment>
<accession>A0A8C4LEY4</accession>
<dbReference type="GeneTree" id="ENSGT00390000013228"/>
<reference evidence="7 8" key="1">
    <citation type="journal article" date="2020" name="Nat. Commun.">
        <title>Donkey genomes provide new insights into domestication and selection for coat color.</title>
        <authorList>
            <person name="Wang"/>
            <person name="C."/>
            <person name="Li"/>
            <person name="H."/>
            <person name="Guo"/>
            <person name="Y."/>
            <person name="Huang"/>
            <person name="J."/>
            <person name="Sun"/>
            <person name="Y."/>
            <person name="Min"/>
            <person name="J."/>
            <person name="Wang"/>
            <person name="J."/>
            <person name="Fang"/>
            <person name="X."/>
            <person name="Zhao"/>
            <person name="Z."/>
            <person name="Wang"/>
            <person name="S."/>
            <person name="Zhang"/>
            <person name="Y."/>
            <person name="Liu"/>
            <person name="Q."/>
            <person name="Jiang"/>
            <person name="Q."/>
            <person name="Wang"/>
            <person name="X."/>
            <person name="Guo"/>
            <person name="Y."/>
            <person name="Yang"/>
            <person name="C."/>
            <person name="Wang"/>
            <person name="Y."/>
            <person name="Tian"/>
            <person name="F."/>
            <person name="Zhuang"/>
            <person name="G."/>
            <person name="Fan"/>
            <person name="Y."/>
            <person name="Gao"/>
            <person name="Q."/>
            <person name="Li"/>
            <person name="Y."/>
            <person name="Ju"/>
            <person name="Z."/>
            <person name="Li"/>
            <person name="J."/>
            <person name="Li"/>
            <person name="R."/>
            <person name="Hou"/>
            <person name="M."/>
            <person name="Yang"/>
            <person name="G."/>
            <person name="Liu"/>
            <person name="G."/>
            <person name="Liu"/>
            <person name="W."/>
            <person name="Guo"/>
            <person name="J."/>
            <person name="Pan"/>
            <person name="S."/>
            <person name="Fan"/>
            <person name="G."/>
            <person name="Zhang"/>
            <person name="W."/>
            <person name="Zhang"/>
            <person name="R."/>
            <person name="Yu"/>
            <person name="J."/>
            <person name="Zhang"/>
            <person name="X."/>
            <person name="Yin"/>
            <person name="Q."/>
            <person name="Ji"/>
            <person name="C."/>
            <person name="Jin"/>
            <person name="Y."/>
            <person name="Yue"/>
            <person name="G."/>
            <person name="Liu"/>
            <person name="M."/>
            <person name="Xu"/>
            <person name="J."/>
            <person name="Liu"/>
            <person name="S."/>
            <person name="Jordana"/>
            <person name="J."/>
            <person name="Noce"/>
            <person name="A."/>
            <person name="Amills"/>
            <person name="M."/>
            <person name="Wu"/>
            <person name="D.D."/>
            <person name="Li"/>
            <person name="S."/>
            <person name="Zhou"/>
            <person name="X. and Zhong"/>
            <person name="J."/>
        </authorList>
    </citation>
    <scope>NUCLEOTIDE SEQUENCE [LARGE SCALE GENOMIC DNA]</scope>
</reference>
<sequence length="189" mass="21306">FSSSVRRGATTLGEMPAVPMVLGANDKDGIPGDQFRELKEASEDEGELRCPDGSDLMAAKRLKRNTKTEKETKEKVDEEEVQRMKILLSSLSEEQQNRYEMYRRSAFRQETMRSLIQTIAGRSVSQNVVIAMSGMAKVFVGEVVEEALDVCESWGETPPLQPKHLREAVRRLNCKGQIPNVKGKKILFF</sequence>
<evidence type="ECO:0000313" key="7">
    <source>
        <dbReference type="Ensembl" id="ENSEASP00005010105.2"/>
    </source>
</evidence>
<keyword evidence="8" id="KW-1185">Reference proteome</keyword>
<reference evidence="7" key="3">
    <citation type="submission" date="2025-09" db="UniProtKB">
        <authorList>
            <consortium name="Ensembl"/>
        </authorList>
    </citation>
    <scope>IDENTIFICATION</scope>
</reference>
<dbReference type="Ensembl" id="ENSEAST00005010988.2">
    <property type="protein sequence ID" value="ENSEASP00005010105.2"/>
    <property type="gene ID" value="ENSEASG00005007184.2"/>
</dbReference>
<keyword evidence="4" id="KW-0804">Transcription</keyword>
<dbReference type="GO" id="GO:0051123">
    <property type="term" value="P:RNA polymerase II preinitiation complex assembly"/>
    <property type="evidence" value="ECO:0007669"/>
    <property type="project" value="InterPro"/>
</dbReference>
<organism evidence="7 8">
    <name type="scientific">Equus asinus</name>
    <name type="common">Donkey</name>
    <name type="synonym">Equus africanus asinus</name>
    <dbReference type="NCBI Taxonomy" id="9793"/>
    <lineage>
        <taxon>Eukaryota</taxon>
        <taxon>Metazoa</taxon>
        <taxon>Chordata</taxon>
        <taxon>Craniata</taxon>
        <taxon>Vertebrata</taxon>
        <taxon>Euteleostomi</taxon>
        <taxon>Mammalia</taxon>
        <taxon>Eutheria</taxon>
        <taxon>Laurasiatheria</taxon>
        <taxon>Perissodactyla</taxon>
        <taxon>Equidae</taxon>
        <taxon>Equus</taxon>
    </lineage>
</organism>
<evidence type="ECO:0000313" key="8">
    <source>
        <dbReference type="Proteomes" id="UP000694387"/>
    </source>
</evidence>
<dbReference type="GO" id="GO:0005669">
    <property type="term" value="C:transcription factor TFIID complex"/>
    <property type="evidence" value="ECO:0007669"/>
    <property type="project" value="InterPro"/>
</dbReference>
<dbReference type="PANTHER" id="PTHR13218:SF8">
    <property type="entry name" value="TRANSCRIPTION INITIATION FACTOR TFIID SUBUNIT 11"/>
    <property type="match status" value="1"/>
</dbReference>
<dbReference type="CDD" id="cd08048">
    <property type="entry name" value="HFD_TAF11"/>
    <property type="match status" value="1"/>
</dbReference>
<proteinExistence type="inferred from homology"/>
<name>A0A8C4LEY4_EQUAS</name>
<dbReference type="GO" id="GO:0016251">
    <property type="term" value="F:RNA polymerase II general transcription initiation factor activity"/>
    <property type="evidence" value="ECO:0007669"/>
    <property type="project" value="TreeGrafter"/>
</dbReference>
<keyword evidence="3" id="KW-0805">Transcription regulation</keyword>
<dbReference type="InterPro" id="IPR045127">
    <property type="entry name" value="TAF11-like"/>
</dbReference>
<dbReference type="Gene3D" id="1.10.20.10">
    <property type="entry name" value="Histone, subunit A"/>
    <property type="match status" value="1"/>
</dbReference>
<evidence type="ECO:0000256" key="3">
    <source>
        <dbReference type="ARBA" id="ARBA00023015"/>
    </source>
</evidence>
<reference evidence="7" key="2">
    <citation type="submission" date="2025-08" db="UniProtKB">
        <authorList>
            <consortium name="Ensembl"/>
        </authorList>
    </citation>
    <scope>IDENTIFICATION</scope>
</reference>
<dbReference type="SUPFAM" id="SSF47113">
    <property type="entry name" value="Histone-fold"/>
    <property type="match status" value="1"/>
</dbReference>
<dbReference type="AlphaFoldDB" id="A0A8C4LEY4"/>
<feature type="domain" description="TAFII28-like protein" evidence="6">
    <location>
        <begin position="86"/>
        <end position="171"/>
    </location>
</feature>
<evidence type="ECO:0000256" key="4">
    <source>
        <dbReference type="ARBA" id="ARBA00023163"/>
    </source>
</evidence>
<dbReference type="Pfam" id="PF04719">
    <property type="entry name" value="TAFII28"/>
    <property type="match status" value="1"/>
</dbReference>
<evidence type="ECO:0000256" key="5">
    <source>
        <dbReference type="ARBA" id="ARBA00023242"/>
    </source>
</evidence>
<comment type="subcellular location">
    <subcellularLocation>
        <location evidence="1">Nucleus</location>
    </subcellularLocation>
</comment>
<evidence type="ECO:0000256" key="2">
    <source>
        <dbReference type="ARBA" id="ARBA00009788"/>
    </source>
</evidence>
<keyword evidence="5" id="KW-0539">Nucleus</keyword>